<dbReference type="EMBL" id="MQUB01000001">
    <property type="protein sequence ID" value="PQB05107.1"/>
    <property type="molecule type" value="Genomic_DNA"/>
</dbReference>
<evidence type="ECO:0000313" key="4">
    <source>
        <dbReference type="Proteomes" id="UP000239800"/>
    </source>
</evidence>
<sequence>MDKGIYVYILSNKRNGTLYVGVTNDIFRRVYEHRSGKNKSSFSFRYGLIRLVYYEFHLDPAVGIRREKLIKGWKRKWKVELIEQVNPKWADISEDWYS</sequence>
<dbReference type="CDD" id="cd10448">
    <property type="entry name" value="GIY-YIG_unchar_3"/>
    <property type="match status" value="1"/>
</dbReference>
<evidence type="ECO:0000259" key="2">
    <source>
        <dbReference type="PROSITE" id="PS50164"/>
    </source>
</evidence>
<dbReference type="InterPro" id="IPR035901">
    <property type="entry name" value="GIY-YIG_endonuc_sf"/>
</dbReference>
<dbReference type="SUPFAM" id="SSF82771">
    <property type="entry name" value="GIY-YIG endonuclease"/>
    <property type="match status" value="1"/>
</dbReference>
<comment type="caution">
    <text evidence="3">The sequence shown here is derived from an EMBL/GenBank/DDBJ whole genome shotgun (WGS) entry which is preliminary data.</text>
</comment>
<accession>A0A2S7KR77</accession>
<dbReference type="InterPro" id="IPR000305">
    <property type="entry name" value="GIY-YIG_endonuc"/>
</dbReference>
<feature type="domain" description="GIY-YIG" evidence="2">
    <location>
        <begin position="3"/>
        <end position="81"/>
    </location>
</feature>
<dbReference type="PANTHER" id="PTHR34477">
    <property type="entry name" value="UPF0213 PROTEIN YHBQ"/>
    <property type="match status" value="1"/>
</dbReference>
<dbReference type="InterPro" id="IPR050190">
    <property type="entry name" value="UPF0213_domain"/>
</dbReference>
<name>A0A2S7KR77_9FLAO</name>
<evidence type="ECO:0000256" key="1">
    <source>
        <dbReference type="ARBA" id="ARBA00007435"/>
    </source>
</evidence>
<dbReference type="OrthoDB" id="9807770at2"/>
<dbReference type="Pfam" id="PF01541">
    <property type="entry name" value="GIY-YIG"/>
    <property type="match status" value="1"/>
</dbReference>
<dbReference type="Gene3D" id="3.40.1440.10">
    <property type="entry name" value="GIY-YIG endonuclease"/>
    <property type="match status" value="1"/>
</dbReference>
<gene>
    <name evidence="3" type="ORF">BST85_09535</name>
</gene>
<protein>
    <recommendedName>
        <fullName evidence="2">GIY-YIG domain-containing protein</fullName>
    </recommendedName>
</protein>
<comment type="similarity">
    <text evidence="1">Belongs to the UPF0213 family.</text>
</comment>
<dbReference type="PANTHER" id="PTHR34477:SF5">
    <property type="entry name" value="BSL5627 PROTEIN"/>
    <property type="match status" value="1"/>
</dbReference>
<organism evidence="3 4">
    <name type="scientific">Aureitalea marina</name>
    <dbReference type="NCBI Taxonomy" id="930804"/>
    <lineage>
        <taxon>Bacteria</taxon>
        <taxon>Pseudomonadati</taxon>
        <taxon>Bacteroidota</taxon>
        <taxon>Flavobacteriia</taxon>
        <taxon>Flavobacteriales</taxon>
        <taxon>Flavobacteriaceae</taxon>
        <taxon>Aureitalea</taxon>
    </lineage>
</organism>
<dbReference type="PROSITE" id="PS50164">
    <property type="entry name" value="GIY_YIG"/>
    <property type="match status" value="1"/>
</dbReference>
<evidence type="ECO:0000313" key="3">
    <source>
        <dbReference type="EMBL" id="PQB05107.1"/>
    </source>
</evidence>
<reference evidence="3 4" key="1">
    <citation type="submission" date="2016-11" db="EMBL/GenBank/DDBJ databases">
        <title>Trade-off between light-utilization and light-protection in marine flavobacteria.</title>
        <authorList>
            <person name="Kumagai Y."/>
        </authorList>
    </citation>
    <scope>NUCLEOTIDE SEQUENCE [LARGE SCALE GENOMIC DNA]</scope>
    <source>
        <strain evidence="3 4">NBRC 107741</strain>
    </source>
</reference>
<dbReference type="AlphaFoldDB" id="A0A2S7KR77"/>
<proteinExistence type="inferred from homology"/>
<keyword evidence="4" id="KW-1185">Reference proteome</keyword>
<dbReference type="RefSeq" id="WP_104813038.1">
    <property type="nucleotide sequence ID" value="NZ_MQUB01000001.1"/>
</dbReference>
<dbReference type="Proteomes" id="UP000239800">
    <property type="component" value="Unassembled WGS sequence"/>
</dbReference>